<feature type="region of interest" description="Disordered" evidence="1">
    <location>
        <begin position="267"/>
        <end position="288"/>
    </location>
</feature>
<dbReference type="Proteomes" id="UP001285908">
    <property type="component" value="Unassembled WGS sequence"/>
</dbReference>
<dbReference type="AlphaFoldDB" id="A0AAJ0MSZ5"/>
<reference evidence="2 3" key="1">
    <citation type="journal article" date="2023" name="Mol. Phylogenet. Evol.">
        <title>Genome-scale phylogeny and comparative genomics of the fungal order Sordariales.</title>
        <authorList>
            <person name="Hensen N."/>
            <person name="Bonometti L."/>
            <person name="Westerberg I."/>
            <person name="Brannstrom I.O."/>
            <person name="Guillou S."/>
            <person name="Cros-Aarteil S."/>
            <person name="Calhoun S."/>
            <person name="Haridas S."/>
            <person name="Kuo A."/>
            <person name="Mondo S."/>
            <person name="Pangilinan J."/>
            <person name="Riley R."/>
            <person name="LaButti K."/>
            <person name="Andreopoulos B."/>
            <person name="Lipzen A."/>
            <person name="Chen C."/>
            <person name="Yan M."/>
            <person name="Daum C."/>
            <person name="Ng V."/>
            <person name="Clum A."/>
            <person name="Steindorff A."/>
            <person name="Ohm R.A."/>
            <person name="Martin F."/>
            <person name="Silar P."/>
            <person name="Natvig D.O."/>
            <person name="Lalanne C."/>
            <person name="Gautier V."/>
            <person name="Ament-Velasquez S.L."/>
            <person name="Kruys A."/>
            <person name="Hutchinson M.I."/>
            <person name="Powell A.J."/>
            <person name="Barry K."/>
            <person name="Miller A.N."/>
            <person name="Grigoriev I.V."/>
            <person name="Debuchy R."/>
            <person name="Gladieux P."/>
            <person name="Hiltunen Thoren M."/>
            <person name="Johannesson H."/>
        </authorList>
    </citation>
    <scope>NUCLEOTIDE SEQUENCE [LARGE SCALE GENOMIC DNA]</scope>
    <source>
        <strain evidence="2 3">FGSC 10403</strain>
    </source>
</reference>
<name>A0AAJ0MSZ5_9PEZI</name>
<feature type="compositionally biased region" description="Polar residues" evidence="1">
    <location>
        <begin position="363"/>
        <end position="373"/>
    </location>
</feature>
<gene>
    <name evidence="2" type="ORF">B0T23DRAFT_313894</name>
</gene>
<proteinExistence type="predicted"/>
<dbReference type="RefSeq" id="XP_062694744.1">
    <property type="nucleotide sequence ID" value="XM_062834768.1"/>
</dbReference>
<keyword evidence="3" id="KW-1185">Reference proteome</keyword>
<evidence type="ECO:0000313" key="2">
    <source>
        <dbReference type="EMBL" id="KAK3495315.1"/>
    </source>
</evidence>
<dbReference type="EMBL" id="JAULSX010000003">
    <property type="protein sequence ID" value="KAK3495315.1"/>
    <property type="molecule type" value="Genomic_DNA"/>
</dbReference>
<feature type="region of interest" description="Disordered" evidence="1">
    <location>
        <begin position="333"/>
        <end position="373"/>
    </location>
</feature>
<feature type="non-terminal residue" evidence="2">
    <location>
        <position position="1"/>
    </location>
</feature>
<accession>A0AAJ0MSZ5</accession>
<evidence type="ECO:0000256" key="1">
    <source>
        <dbReference type="SAM" id="MobiDB-lite"/>
    </source>
</evidence>
<protein>
    <submittedName>
        <fullName evidence="2">Uncharacterized protein</fullName>
    </submittedName>
</protein>
<sequence>PIGPEGRPAFHRLAEGGEGKEAPCASSKSPFNKSTFSKCPHQLTPYQKVSCTPLGAGCKLLLQPFEKPPIKEAKTSCTRFARGPPGHISTPSLFTNDNPIINSTPHPSMPLSGNIPVPFFEAGVETIHTDRPVVAGSVYPSEPARQEVIKATNLKGCYVCSRCYRGGLDTQRLCDKCRGVGRTARANREAGNPPQGGTSIEYHRSRTVADFLGHGQTHGSPKRTSVQGHQMKVIGNASTVRRPVRGAACKLQFLLPEEIPAFLTETSSSPTLPQLRSGPTHRTTKASPTTLMSTTTLPLPSISAKRVLQGLSSFRNSLHLRISVKDTTIPAGHADIEVQHPSQPNSITSEKEDTCKGPRNKKTGIQSSCKATV</sequence>
<comment type="caution">
    <text evidence="2">The sequence shown here is derived from an EMBL/GenBank/DDBJ whole genome shotgun (WGS) entry which is preliminary data.</text>
</comment>
<organism evidence="2 3">
    <name type="scientific">Neurospora hispaniola</name>
    <dbReference type="NCBI Taxonomy" id="588809"/>
    <lineage>
        <taxon>Eukaryota</taxon>
        <taxon>Fungi</taxon>
        <taxon>Dikarya</taxon>
        <taxon>Ascomycota</taxon>
        <taxon>Pezizomycotina</taxon>
        <taxon>Sordariomycetes</taxon>
        <taxon>Sordariomycetidae</taxon>
        <taxon>Sordariales</taxon>
        <taxon>Sordariaceae</taxon>
        <taxon>Neurospora</taxon>
    </lineage>
</organism>
<dbReference type="GeneID" id="87872390"/>
<evidence type="ECO:0000313" key="3">
    <source>
        <dbReference type="Proteomes" id="UP001285908"/>
    </source>
</evidence>